<evidence type="ECO:0000256" key="5">
    <source>
        <dbReference type="ARBA" id="ARBA00023239"/>
    </source>
</evidence>
<evidence type="ECO:0000256" key="2">
    <source>
        <dbReference type="ARBA" id="ARBA00005013"/>
    </source>
</evidence>
<dbReference type="GO" id="GO:0046656">
    <property type="term" value="P:folic acid biosynthetic process"/>
    <property type="evidence" value="ECO:0007669"/>
    <property type="project" value="UniProtKB-UniRule"/>
</dbReference>
<accession>A0A1G9UAI1</accession>
<dbReference type="SMART" id="SM00905">
    <property type="entry name" value="FolB"/>
    <property type="match status" value="1"/>
</dbReference>
<protein>
    <recommendedName>
        <fullName evidence="6">7,8-dihydroneopterin aldolase</fullName>
        <ecNumber evidence="6">4.1.2.25</ecNumber>
    </recommendedName>
</protein>
<dbReference type="AlphaFoldDB" id="A0A1G9UAI1"/>
<keyword evidence="9" id="KW-1185">Reference proteome</keyword>
<evidence type="ECO:0000256" key="3">
    <source>
        <dbReference type="ARBA" id="ARBA00005708"/>
    </source>
</evidence>
<proteinExistence type="inferred from homology"/>
<keyword evidence="5 6" id="KW-0456">Lyase</keyword>
<evidence type="ECO:0000313" key="8">
    <source>
        <dbReference type="EMBL" id="SDM56898.1"/>
    </source>
</evidence>
<dbReference type="Gene3D" id="3.30.1130.10">
    <property type="match status" value="1"/>
</dbReference>
<comment type="pathway">
    <text evidence="2 6">Cofactor biosynthesis; tetrahydrofolate biosynthesis; 2-amino-4-hydroxy-6-hydroxymethyl-7,8-dihydropteridine diphosphate from 7,8-dihydroneopterin triphosphate: step 3/4.</text>
</comment>
<dbReference type="NCBIfam" id="TIGR00526">
    <property type="entry name" value="folB_dom"/>
    <property type="match status" value="1"/>
</dbReference>
<sequence length="116" mass="13274">MGTIALEGLEFFSYHGFYEEEQKIGNRYSIDVFITVDFQQAAIHDKLSETVNYAKVYQIVAEIMKHSHKLLEHIAYQIISGIREKYPHVEKIEVAVSKFNPPVGGVCERSRVTLQG</sequence>
<dbReference type="InterPro" id="IPR006156">
    <property type="entry name" value="Dihydroneopterin_aldolase"/>
</dbReference>
<gene>
    <name evidence="8" type="ORF">SAMN04488090_3744</name>
</gene>
<dbReference type="SUPFAM" id="SSF55620">
    <property type="entry name" value="Tetrahydrobiopterin biosynthesis enzymes-like"/>
    <property type="match status" value="1"/>
</dbReference>
<evidence type="ECO:0000256" key="6">
    <source>
        <dbReference type="RuleBase" id="RU362079"/>
    </source>
</evidence>
<feature type="domain" description="Dihydroneopterin aldolase/epimerase" evidence="7">
    <location>
        <begin position="4"/>
        <end position="116"/>
    </location>
</feature>
<comment type="catalytic activity">
    <reaction evidence="1 6">
        <text>7,8-dihydroneopterin = 6-hydroxymethyl-7,8-dihydropterin + glycolaldehyde</text>
        <dbReference type="Rhea" id="RHEA:10540"/>
        <dbReference type="ChEBI" id="CHEBI:17001"/>
        <dbReference type="ChEBI" id="CHEBI:17071"/>
        <dbReference type="ChEBI" id="CHEBI:44841"/>
        <dbReference type="EC" id="4.1.2.25"/>
    </reaction>
</comment>
<dbReference type="GO" id="GO:0046654">
    <property type="term" value="P:tetrahydrofolate biosynthetic process"/>
    <property type="evidence" value="ECO:0007669"/>
    <property type="project" value="UniProtKB-UniRule"/>
</dbReference>
<dbReference type="OrthoDB" id="9803748at2"/>
<dbReference type="EC" id="4.1.2.25" evidence="6"/>
<evidence type="ECO:0000256" key="1">
    <source>
        <dbReference type="ARBA" id="ARBA00001353"/>
    </source>
</evidence>
<dbReference type="PANTHER" id="PTHR42844:SF1">
    <property type="entry name" value="DIHYDRONEOPTERIN ALDOLASE 1-RELATED"/>
    <property type="match status" value="1"/>
</dbReference>
<dbReference type="STRING" id="563176.SAMN04488090_3744"/>
<comment type="similarity">
    <text evidence="3 6">Belongs to the DHNA family.</text>
</comment>
<dbReference type="InterPro" id="IPR043133">
    <property type="entry name" value="GTP-CH-I_C/QueF"/>
</dbReference>
<dbReference type="UniPathway" id="UPA00077">
    <property type="reaction ID" value="UER00154"/>
</dbReference>
<comment type="function">
    <text evidence="6">Catalyzes the conversion of 7,8-dihydroneopterin to 6-hydroxymethyl-7,8-dihydropterin.</text>
</comment>
<name>A0A1G9UAI1_9BACT</name>
<dbReference type="Pfam" id="PF02152">
    <property type="entry name" value="FolB"/>
    <property type="match status" value="1"/>
</dbReference>
<evidence type="ECO:0000313" key="9">
    <source>
        <dbReference type="Proteomes" id="UP000198901"/>
    </source>
</evidence>
<dbReference type="Proteomes" id="UP000198901">
    <property type="component" value="Unassembled WGS sequence"/>
</dbReference>
<dbReference type="NCBIfam" id="TIGR00525">
    <property type="entry name" value="folB"/>
    <property type="match status" value="1"/>
</dbReference>
<organism evidence="8 9">
    <name type="scientific">Siphonobacter aquaeclarae</name>
    <dbReference type="NCBI Taxonomy" id="563176"/>
    <lineage>
        <taxon>Bacteria</taxon>
        <taxon>Pseudomonadati</taxon>
        <taxon>Bacteroidota</taxon>
        <taxon>Cytophagia</taxon>
        <taxon>Cytophagales</taxon>
        <taxon>Cytophagaceae</taxon>
        <taxon>Siphonobacter</taxon>
    </lineage>
</organism>
<dbReference type="GO" id="GO:0004150">
    <property type="term" value="F:dihydroneopterin aldolase activity"/>
    <property type="evidence" value="ECO:0007669"/>
    <property type="project" value="UniProtKB-UniRule"/>
</dbReference>
<evidence type="ECO:0000259" key="7">
    <source>
        <dbReference type="SMART" id="SM00905"/>
    </source>
</evidence>
<dbReference type="RefSeq" id="WP_093205773.1">
    <property type="nucleotide sequence ID" value="NZ_FNGS01000007.1"/>
</dbReference>
<keyword evidence="4 6" id="KW-0289">Folate biosynthesis</keyword>
<evidence type="ECO:0000256" key="4">
    <source>
        <dbReference type="ARBA" id="ARBA00022909"/>
    </source>
</evidence>
<dbReference type="GO" id="GO:0005737">
    <property type="term" value="C:cytoplasm"/>
    <property type="evidence" value="ECO:0007669"/>
    <property type="project" value="TreeGrafter"/>
</dbReference>
<dbReference type="InterPro" id="IPR006157">
    <property type="entry name" value="FolB_dom"/>
</dbReference>
<dbReference type="PANTHER" id="PTHR42844">
    <property type="entry name" value="DIHYDRONEOPTERIN ALDOLASE 1-RELATED"/>
    <property type="match status" value="1"/>
</dbReference>
<dbReference type="EMBL" id="FNGS01000007">
    <property type="protein sequence ID" value="SDM56898.1"/>
    <property type="molecule type" value="Genomic_DNA"/>
</dbReference>
<reference evidence="8 9" key="1">
    <citation type="submission" date="2016-10" db="EMBL/GenBank/DDBJ databases">
        <authorList>
            <person name="de Groot N.N."/>
        </authorList>
    </citation>
    <scope>NUCLEOTIDE SEQUENCE [LARGE SCALE GENOMIC DNA]</scope>
    <source>
        <strain evidence="8 9">DSM 21668</strain>
    </source>
</reference>